<dbReference type="Gene3D" id="3.20.20.370">
    <property type="entry name" value="Glycoside hydrolase/deacetylase"/>
    <property type="match status" value="1"/>
</dbReference>
<organism evidence="1 2">
    <name type="scientific">Candidatus Thiodiazotropha endoloripes</name>
    <dbReference type="NCBI Taxonomy" id="1818881"/>
    <lineage>
        <taxon>Bacteria</taxon>
        <taxon>Pseudomonadati</taxon>
        <taxon>Pseudomonadota</taxon>
        <taxon>Gammaproteobacteria</taxon>
        <taxon>Chromatiales</taxon>
        <taxon>Sedimenticolaceae</taxon>
        <taxon>Candidatus Thiodiazotropha</taxon>
    </lineage>
</organism>
<keyword evidence="2" id="KW-1185">Reference proteome</keyword>
<dbReference type="PANTHER" id="PTHR30105">
    <property type="entry name" value="UNCHARACTERIZED YIBQ-RELATED"/>
    <property type="match status" value="1"/>
</dbReference>
<accession>A0A1E2UMU8</accession>
<dbReference type="PANTHER" id="PTHR30105:SF2">
    <property type="entry name" value="DIVERGENT POLYSACCHARIDE DEACETYLASE SUPERFAMILY"/>
    <property type="match status" value="1"/>
</dbReference>
<dbReference type="SUPFAM" id="SSF88713">
    <property type="entry name" value="Glycoside hydrolase/deacetylase"/>
    <property type="match status" value="1"/>
</dbReference>
<gene>
    <name evidence="1" type="ORF">A3196_04355</name>
</gene>
<sequence length="278" mass="31010">MSRLFLIGLWIVIAFSPTLKAELQQNPQLEHPVRIGLIIDDLGNQKAAGERAINLPGPVTYAFLPQTPFTWHLATRAHELNKEVMLHLPMESDLGNPLGNGALTLAMPKSHFVATLKRNLASVPYVAGVNNHMGSLLTRDPTAMRWIMSELRRQGLYFIDSRTTELTVAERVAQRHLISNGRRDVFLDNVPEKSLIRLQLQKLVAIARERGEAIGIGHPYGATLAVLQEELPKLKQQGIELVPVSEIIKHRSFVIQQAKIDRLSEARSGKLLGVRAQD</sequence>
<dbReference type="OrthoDB" id="9784811at2"/>
<reference evidence="1 2" key="1">
    <citation type="submission" date="2016-03" db="EMBL/GenBank/DDBJ databases">
        <title>Chemosynthetic sulphur-oxidizing symbionts of marine invertebrate animals are capable of nitrogen fixation.</title>
        <authorList>
            <person name="Petersen J.M."/>
            <person name="Kemper A."/>
            <person name="Gruber-Vodicka H."/>
            <person name="Cardini U."/>
            <person name="Geest Mvander."/>
            <person name="Kleiner M."/>
            <person name="Bulgheresi S."/>
            <person name="Fussmann M."/>
            <person name="Herbold C."/>
            <person name="Seah B.K.B."/>
            <person name="Antony C.Paul."/>
            <person name="Liu D."/>
            <person name="Belitz A."/>
            <person name="Weber M."/>
        </authorList>
    </citation>
    <scope>NUCLEOTIDE SEQUENCE [LARGE SCALE GENOMIC DNA]</scope>
    <source>
        <strain evidence="1">G_D</strain>
    </source>
</reference>
<dbReference type="InterPro" id="IPR006837">
    <property type="entry name" value="Divergent_DAC"/>
</dbReference>
<dbReference type="RefSeq" id="WP_069003174.1">
    <property type="nucleotide sequence ID" value="NZ_LVJW01000006.1"/>
</dbReference>
<dbReference type="Pfam" id="PF04748">
    <property type="entry name" value="Polysacc_deac_2"/>
    <property type="match status" value="1"/>
</dbReference>
<dbReference type="STRING" id="1818881.A3196_04355"/>
<comment type="caution">
    <text evidence="1">The sequence shown here is derived from an EMBL/GenBank/DDBJ whole genome shotgun (WGS) entry which is preliminary data.</text>
</comment>
<dbReference type="EMBL" id="LVJZ01000003">
    <property type="protein sequence ID" value="ODB96060.1"/>
    <property type="molecule type" value="Genomic_DNA"/>
</dbReference>
<evidence type="ECO:0000313" key="1">
    <source>
        <dbReference type="EMBL" id="ODB96060.1"/>
    </source>
</evidence>
<protein>
    <recommendedName>
        <fullName evidence="3">Divergent polysaccharide deacetylase</fullName>
    </recommendedName>
</protein>
<proteinExistence type="predicted"/>
<dbReference type="GO" id="GO:0005975">
    <property type="term" value="P:carbohydrate metabolic process"/>
    <property type="evidence" value="ECO:0007669"/>
    <property type="project" value="InterPro"/>
</dbReference>
<evidence type="ECO:0000313" key="2">
    <source>
        <dbReference type="Proteomes" id="UP000094849"/>
    </source>
</evidence>
<dbReference type="CDD" id="cd10936">
    <property type="entry name" value="CE4_DAC2"/>
    <property type="match status" value="1"/>
</dbReference>
<dbReference type="AlphaFoldDB" id="A0A1E2UMU8"/>
<name>A0A1E2UMU8_9GAMM</name>
<dbReference type="InterPro" id="IPR011330">
    <property type="entry name" value="Glyco_hydro/deAcase_b/a-brl"/>
</dbReference>
<dbReference type="Proteomes" id="UP000094849">
    <property type="component" value="Unassembled WGS sequence"/>
</dbReference>
<evidence type="ECO:0008006" key="3">
    <source>
        <dbReference type="Google" id="ProtNLM"/>
    </source>
</evidence>